<gene>
    <name evidence="1" type="ORF">B0H16DRAFT_1243016</name>
</gene>
<dbReference type="EMBL" id="JARKIB010000315">
    <property type="protein sequence ID" value="KAJ7715044.1"/>
    <property type="molecule type" value="Genomic_DNA"/>
</dbReference>
<protein>
    <submittedName>
        <fullName evidence="1">Uncharacterized protein</fullName>
    </submittedName>
</protein>
<name>A0AAD7H977_9AGAR</name>
<dbReference type="AlphaFoldDB" id="A0AAD7H977"/>
<sequence>YTWATDPFNPARVERILEAVTIGPDLTAVEQEAARAFLPEYVDVFVLTVGEVSAAKGVKYAPRIPADTKFATSPVPQRLWTVLQAKDANTQIMKLEATGTLQCVYPCDVKCVNPITLSENDH</sequence>
<feature type="non-terminal residue" evidence="1">
    <location>
        <position position="1"/>
    </location>
</feature>
<feature type="non-terminal residue" evidence="1">
    <location>
        <position position="122"/>
    </location>
</feature>
<proteinExistence type="predicted"/>
<keyword evidence="2" id="KW-1185">Reference proteome</keyword>
<reference evidence="1" key="1">
    <citation type="submission" date="2023-03" db="EMBL/GenBank/DDBJ databases">
        <title>Massive genome expansion in bonnet fungi (Mycena s.s.) driven by repeated elements and novel gene families across ecological guilds.</title>
        <authorList>
            <consortium name="Lawrence Berkeley National Laboratory"/>
            <person name="Harder C.B."/>
            <person name="Miyauchi S."/>
            <person name="Viragh M."/>
            <person name="Kuo A."/>
            <person name="Thoen E."/>
            <person name="Andreopoulos B."/>
            <person name="Lu D."/>
            <person name="Skrede I."/>
            <person name="Drula E."/>
            <person name="Henrissat B."/>
            <person name="Morin E."/>
            <person name="Kohler A."/>
            <person name="Barry K."/>
            <person name="LaButti K."/>
            <person name="Morin E."/>
            <person name="Salamov A."/>
            <person name="Lipzen A."/>
            <person name="Mereny Z."/>
            <person name="Hegedus B."/>
            <person name="Baldrian P."/>
            <person name="Stursova M."/>
            <person name="Weitz H."/>
            <person name="Taylor A."/>
            <person name="Grigoriev I.V."/>
            <person name="Nagy L.G."/>
            <person name="Martin F."/>
            <person name="Kauserud H."/>
        </authorList>
    </citation>
    <scope>NUCLEOTIDE SEQUENCE</scope>
    <source>
        <strain evidence="1">CBHHK182m</strain>
    </source>
</reference>
<dbReference type="Proteomes" id="UP001215598">
    <property type="component" value="Unassembled WGS sequence"/>
</dbReference>
<comment type="caution">
    <text evidence="1">The sequence shown here is derived from an EMBL/GenBank/DDBJ whole genome shotgun (WGS) entry which is preliminary data.</text>
</comment>
<evidence type="ECO:0000313" key="2">
    <source>
        <dbReference type="Proteomes" id="UP001215598"/>
    </source>
</evidence>
<accession>A0AAD7H977</accession>
<organism evidence="1 2">
    <name type="scientific">Mycena metata</name>
    <dbReference type="NCBI Taxonomy" id="1033252"/>
    <lineage>
        <taxon>Eukaryota</taxon>
        <taxon>Fungi</taxon>
        <taxon>Dikarya</taxon>
        <taxon>Basidiomycota</taxon>
        <taxon>Agaricomycotina</taxon>
        <taxon>Agaricomycetes</taxon>
        <taxon>Agaricomycetidae</taxon>
        <taxon>Agaricales</taxon>
        <taxon>Marasmiineae</taxon>
        <taxon>Mycenaceae</taxon>
        <taxon>Mycena</taxon>
    </lineage>
</organism>
<evidence type="ECO:0000313" key="1">
    <source>
        <dbReference type="EMBL" id="KAJ7715044.1"/>
    </source>
</evidence>